<organism evidence="5 6">
    <name type="scientific">Pseudallescheria apiosperma</name>
    <name type="common">Scedosporium apiospermum</name>
    <dbReference type="NCBI Taxonomy" id="563466"/>
    <lineage>
        <taxon>Eukaryota</taxon>
        <taxon>Fungi</taxon>
        <taxon>Dikarya</taxon>
        <taxon>Ascomycota</taxon>
        <taxon>Pezizomycotina</taxon>
        <taxon>Sordariomycetes</taxon>
        <taxon>Hypocreomycetidae</taxon>
        <taxon>Microascales</taxon>
        <taxon>Microascaceae</taxon>
        <taxon>Scedosporium</taxon>
    </lineage>
</organism>
<sequence length="1021" mass="109797">MSVSKASRVPVGADFTSAPNHPSSPTSETNVTINTKKLGRSLSRSKSLKSRTTTDLPSPIISPTNGKRLSTKSTKSTSKDAKEARPVTRSSTAPFNASSSPLDPLSQHILLKTTADSAKSIRGRSVPPESPVNDSRADPDAAFKQSTGALDGQKKKGSFLGLLSMRGGKKKDDLIDDDDSDTSEKRTDGTNARVFTSSGGGYVYIPHHKEPPRYIKFKRHHKKTREFNHVFLAQKLAGTLPPKSDEKDQEDSQPNTSVPLPGHGKEGQDTGGAVWALAFSNCGRYLAAGGRDQVVRVFAVLATHEDRKLHEEEEIDDSGAEKLSAPVFRSKPIREFKGHTGEVLDLSWSKNSFLLSTAMDRTVRLWHMSRNECLCAFQHKEPVASVAFHPRDDRFFVAGSVDSTLRLWSIPDKSVAYSAQLPEVVTAVAFSPDGTTCIAGTLHGLCLFYETDGLKYHTQIHVRSSRGKNAKGSKITGLQAMPIPVEGGEGDVKVLVTSTDSRIRVYNLKDKCLVAKFKGHENQFTQMRASFSDNGQYIICGSEDKRAYIWSVSTADAESKDKRPYESFDAHTEMLTAAIFAPTATRKLLGQSGDPIYDLCNPPPVTLLSREETNASQTAFSDLSTSEALAHLRKPEESPAYIARSTHYDGNIIVTSDRTGVIKVFRQDCAFQKRRNENWETGSTFSKKLAGGLLARSGSVVTRTSGNSIPHSRRTSMSHPAATSTAASGAGAGTGAGPGASSDRILSWRQDVEPSRTGSAGGTSITAVNSSRSRPSSRGAPKAPPINVGLANLASEARRQPYTASPSTRSAFATSPTSERTSSRDGPQGPPAPGFTFKPIDEKVEEPKPESGGGGGGRTHALWNITSRFKGRRTASATQTNGGTGTGAKEKGTVSPVSDAVSSEDLVISARRRASRSTTTSGIESPLEIQSQGANGKALDAHPYPLKYRSEGEASSRRRSSHHQHHTDPDDSDSPSEYLTDEGEETACVQCGNRDFKAKKINGKQRFLCGKCGTLVTALGS</sequence>
<evidence type="ECO:0000256" key="2">
    <source>
        <dbReference type="ARBA" id="ARBA00022737"/>
    </source>
</evidence>
<dbReference type="InterPro" id="IPR036322">
    <property type="entry name" value="WD40_repeat_dom_sf"/>
</dbReference>
<dbReference type="GeneID" id="27727002"/>
<feature type="compositionally biased region" description="Polar residues" evidence="4">
    <location>
        <begin position="88"/>
        <end position="101"/>
    </location>
</feature>
<dbReference type="HOGENOM" id="CLU_004759_5_0_1"/>
<feature type="repeat" description="WD" evidence="3">
    <location>
        <begin position="517"/>
        <end position="560"/>
    </location>
</feature>
<dbReference type="PANTHER" id="PTHR14221:SF0">
    <property type="entry name" value="WD REPEAT-CONTAINING PROTEIN 44"/>
    <property type="match status" value="1"/>
</dbReference>
<dbReference type="OMA" id="GHENACN"/>
<dbReference type="CDD" id="cd00200">
    <property type="entry name" value="WD40"/>
    <property type="match status" value="1"/>
</dbReference>
<feature type="compositionally biased region" description="Basic and acidic residues" evidence="4">
    <location>
        <begin position="839"/>
        <end position="849"/>
    </location>
</feature>
<dbReference type="KEGG" id="sapo:SAPIO_CDS7930"/>
<dbReference type="Pfam" id="PF00400">
    <property type="entry name" value="WD40"/>
    <property type="match status" value="4"/>
</dbReference>
<feature type="compositionally biased region" description="Basic and acidic residues" evidence="4">
    <location>
        <begin position="77"/>
        <end position="86"/>
    </location>
</feature>
<dbReference type="OrthoDB" id="1932312at2759"/>
<accession>A0A084G0K9</accession>
<dbReference type="InterPro" id="IPR001680">
    <property type="entry name" value="WD40_rpt"/>
</dbReference>
<feature type="compositionally biased region" description="Acidic residues" evidence="4">
    <location>
        <begin position="970"/>
        <end position="984"/>
    </location>
</feature>
<keyword evidence="6" id="KW-1185">Reference proteome</keyword>
<feature type="compositionally biased region" description="Polar residues" evidence="4">
    <location>
        <begin position="756"/>
        <end position="769"/>
    </location>
</feature>
<dbReference type="RefSeq" id="XP_016640670.1">
    <property type="nucleotide sequence ID" value="XM_016789690.1"/>
</dbReference>
<dbReference type="PROSITE" id="PS50082">
    <property type="entry name" value="WD_REPEATS_2"/>
    <property type="match status" value="3"/>
</dbReference>
<comment type="caution">
    <text evidence="5">The sequence shown here is derived from an EMBL/GenBank/DDBJ whole genome shotgun (WGS) entry which is preliminary data.</text>
</comment>
<gene>
    <name evidence="5" type="ORF">SAPIO_CDS7930</name>
</gene>
<feature type="compositionally biased region" description="Low complexity" evidence="4">
    <location>
        <begin position="720"/>
        <end position="729"/>
    </location>
</feature>
<dbReference type="InterPro" id="IPR040324">
    <property type="entry name" value="WDR44/Dgr2"/>
</dbReference>
<feature type="region of interest" description="Disordered" evidence="4">
    <location>
        <begin position="1"/>
        <end position="193"/>
    </location>
</feature>
<feature type="repeat" description="WD" evidence="3">
    <location>
        <begin position="376"/>
        <end position="418"/>
    </location>
</feature>
<dbReference type="EMBL" id="JOWA01000113">
    <property type="protein sequence ID" value="KEZ40871.1"/>
    <property type="molecule type" value="Genomic_DNA"/>
</dbReference>
<dbReference type="PANTHER" id="PTHR14221">
    <property type="entry name" value="WD REPEAT DOMAIN 44"/>
    <property type="match status" value="1"/>
</dbReference>
<evidence type="ECO:0000313" key="5">
    <source>
        <dbReference type="EMBL" id="KEZ40871.1"/>
    </source>
</evidence>
<dbReference type="PROSITE" id="PS50294">
    <property type="entry name" value="WD_REPEATS_REGION"/>
    <property type="match status" value="2"/>
</dbReference>
<keyword evidence="1 3" id="KW-0853">WD repeat</keyword>
<keyword evidence="2" id="KW-0677">Repeat</keyword>
<feature type="region of interest" description="Disordered" evidence="4">
    <location>
        <begin position="701"/>
        <end position="984"/>
    </location>
</feature>
<feature type="compositionally biased region" description="Polar residues" evidence="4">
    <location>
        <begin position="701"/>
        <end position="710"/>
    </location>
</feature>
<evidence type="ECO:0000256" key="3">
    <source>
        <dbReference type="PROSITE-ProRule" id="PRU00221"/>
    </source>
</evidence>
<evidence type="ECO:0000256" key="4">
    <source>
        <dbReference type="SAM" id="MobiDB-lite"/>
    </source>
</evidence>
<feature type="region of interest" description="Disordered" evidence="4">
    <location>
        <begin position="239"/>
        <end position="267"/>
    </location>
</feature>
<dbReference type="InterPro" id="IPR015943">
    <property type="entry name" value="WD40/YVTN_repeat-like_dom_sf"/>
</dbReference>
<proteinExistence type="predicted"/>
<reference evidence="5 6" key="1">
    <citation type="journal article" date="2014" name="Genome Announc.">
        <title>Draft genome sequence of the pathogenic fungus Scedosporium apiospermum.</title>
        <authorList>
            <person name="Vandeputte P."/>
            <person name="Ghamrawi S."/>
            <person name="Rechenmann M."/>
            <person name="Iltis A."/>
            <person name="Giraud S."/>
            <person name="Fleury M."/>
            <person name="Thornton C."/>
            <person name="Delhaes L."/>
            <person name="Meyer W."/>
            <person name="Papon N."/>
            <person name="Bouchara J.P."/>
        </authorList>
    </citation>
    <scope>NUCLEOTIDE SEQUENCE [LARGE SCALE GENOMIC DNA]</scope>
    <source>
        <strain evidence="5 6">IHEM 14462</strain>
    </source>
</reference>
<feature type="compositionally biased region" description="Low complexity" evidence="4">
    <location>
        <begin position="40"/>
        <end position="54"/>
    </location>
</feature>
<dbReference type="SUPFAM" id="SSF50978">
    <property type="entry name" value="WD40 repeat-like"/>
    <property type="match status" value="1"/>
</dbReference>
<name>A0A084G0K9_PSEDA</name>
<feature type="repeat" description="WD" evidence="3">
    <location>
        <begin position="336"/>
        <end position="376"/>
    </location>
</feature>
<feature type="compositionally biased region" description="Polar residues" evidence="4">
    <location>
        <begin position="802"/>
        <end position="820"/>
    </location>
</feature>
<protein>
    <submittedName>
        <fullName evidence="5">WD repeat domain-containing protein</fullName>
    </submittedName>
</protein>
<dbReference type="Proteomes" id="UP000028545">
    <property type="component" value="Unassembled WGS sequence"/>
</dbReference>
<dbReference type="AlphaFoldDB" id="A0A084G0K9"/>
<dbReference type="VEuPathDB" id="FungiDB:SAPIO_CDS7930"/>
<dbReference type="Gene3D" id="2.130.10.10">
    <property type="entry name" value="YVTN repeat-like/Quinoprotein amine dehydrogenase"/>
    <property type="match status" value="1"/>
</dbReference>
<dbReference type="SMART" id="SM00320">
    <property type="entry name" value="WD40"/>
    <property type="match status" value="6"/>
</dbReference>
<feature type="compositionally biased region" description="Polar residues" evidence="4">
    <location>
        <begin position="17"/>
        <end position="34"/>
    </location>
</feature>
<evidence type="ECO:0000313" key="6">
    <source>
        <dbReference type="Proteomes" id="UP000028545"/>
    </source>
</evidence>
<evidence type="ECO:0000256" key="1">
    <source>
        <dbReference type="ARBA" id="ARBA00022574"/>
    </source>
</evidence>